<proteinExistence type="predicted"/>
<sequence length="363" mass="38830">MSTTLPIPRGAADVTHHWLQAALGSNGVTVVVEDVEVAPIGTGQTGATFRITPRYADAEHDFPSTFVIKLPAGDDGVRAGVTLGYLSEVAFYRNAAEQTSVPTPRCFYSDITEDGAEFALLLSDLSPAIPGDQVAGCDTVAARQAVTALAGLHGPSWCDPRWLDLAVAMPKPGDTAAAGGLGDVARMAAGITLDKLGTRMDRRDRDTFRDALNLVTPWLRAEADTGRFALLHGDYRLDNLMFDSATDRVSVVDWQTLGIGLPARDLAYFTATSLDPDTRAAAEHGLVDAYHRTLLDFGVTGYTPETCWQDYRFGMVQAPLIVALGAAFATPTARGEEIFLVMLERSCRAIRELGTLALIDAAA</sequence>
<keyword evidence="2" id="KW-0808">Transferase</keyword>
<keyword evidence="3" id="KW-1185">Reference proteome</keyword>
<dbReference type="AlphaFoldDB" id="A0A4R1G1K0"/>
<dbReference type="InterPro" id="IPR011009">
    <property type="entry name" value="Kinase-like_dom_sf"/>
</dbReference>
<dbReference type="EMBL" id="SMFR01000002">
    <property type="protein sequence ID" value="TCJ97561.1"/>
    <property type="molecule type" value="Genomic_DNA"/>
</dbReference>
<dbReference type="SMART" id="SM00587">
    <property type="entry name" value="CHK"/>
    <property type="match status" value="1"/>
</dbReference>
<dbReference type="OrthoDB" id="115252at2"/>
<dbReference type="SUPFAM" id="SSF56112">
    <property type="entry name" value="Protein kinase-like (PK-like)"/>
    <property type="match status" value="1"/>
</dbReference>
<evidence type="ECO:0000313" key="2">
    <source>
        <dbReference type="EMBL" id="TCJ97561.1"/>
    </source>
</evidence>
<dbReference type="InterPro" id="IPR052961">
    <property type="entry name" value="Oxido-Kinase-like_Enzymes"/>
</dbReference>
<dbReference type="STRING" id="1210063.GCA_001612665_01265"/>
<protein>
    <submittedName>
        <fullName evidence="2">Phosphotransferase family enzyme</fullName>
    </submittedName>
</protein>
<dbReference type="InterPro" id="IPR015897">
    <property type="entry name" value="CHK_kinase-like"/>
</dbReference>
<comment type="caution">
    <text evidence="2">The sequence shown here is derived from an EMBL/GenBank/DDBJ whole genome shotgun (WGS) entry which is preliminary data.</text>
</comment>
<dbReference type="InterPro" id="IPR002575">
    <property type="entry name" value="Aminoglycoside_PTrfase"/>
</dbReference>
<name>A0A4R1G1K0_9NOCA</name>
<gene>
    <name evidence="2" type="ORF">DFR71_3605</name>
</gene>
<dbReference type="Proteomes" id="UP000294856">
    <property type="component" value="Unassembled WGS sequence"/>
</dbReference>
<evidence type="ECO:0000313" key="3">
    <source>
        <dbReference type="Proteomes" id="UP000294856"/>
    </source>
</evidence>
<dbReference type="GO" id="GO:0016740">
    <property type="term" value="F:transferase activity"/>
    <property type="evidence" value="ECO:0007669"/>
    <property type="project" value="UniProtKB-KW"/>
</dbReference>
<accession>A0A4R1G1K0</accession>
<organism evidence="2 3">
    <name type="scientific">Nocardia alba</name>
    <dbReference type="NCBI Taxonomy" id="225051"/>
    <lineage>
        <taxon>Bacteria</taxon>
        <taxon>Bacillati</taxon>
        <taxon>Actinomycetota</taxon>
        <taxon>Actinomycetes</taxon>
        <taxon>Mycobacteriales</taxon>
        <taxon>Nocardiaceae</taxon>
        <taxon>Nocardia</taxon>
    </lineage>
</organism>
<dbReference type="PANTHER" id="PTHR23020">
    <property type="entry name" value="UNCHARACTERIZED NUCLEAR HORMONE RECEPTOR-RELATED"/>
    <property type="match status" value="1"/>
</dbReference>
<feature type="domain" description="CHK kinase-like" evidence="1">
    <location>
        <begin position="120"/>
        <end position="300"/>
    </location>
</feature>
<dbReference type="PANTHER" id="PTHR23020:SF41">
    <property type="entry name" value="AMINOGLYCOSIDE PHOSPHOTRANSFERASE DOMAIN-CONTAINING PROTEIN"/>
    <property type="match status" value="1"/>
</dbReference>
<evidence type="ECO:0000259" key="1">
    <source>
        <dbReference type="SMART" id="SM00587"/>
    </source>
</evidence>
<dbReference type="RefSeq" id="WP_067446925.1">
    <property type="nucleotide sequence ID" value="NZ_SMFR01000002.1"/>
</dbReference>
<reference evidence="2 3" key="1">
    <citation type="submission" date="2019-03" db="EMBL/GenBank/DDBJ databases">
        <title>Genomic Encyclopedia of Type Strains, Phase IV (KMG-IV): sequencing the most valuable type-strain genomes for metagenomic binning, comparative biology and taxonomic classification.</title>
        <authorList>
            <person name="Goeker M."/>
        </authorList>
    </citation>
    <scope>NUCLEOTIDE SEQUENCE [LARGE SCALE GENOMIC DNA]</scope>
    <source>
        <strain evidence="2 3">DSM 44684</strain>
    </source>
</reference>
<dbReference type="Gene3D" id="3.90.1200.10">
    <property type="match status" value="1"/>
</dbReference>
<dbReference type="Pfam" id="PF01636">
    <property type="entry name" value="APH"/>
    <property type="match status" value="1"/>
</dbReference>